<dbReference type="Gene3D" id="2.115.10.20">
    <property type="entry name" value="Glycosyl hydrolase domain, family 43"/>
    <property type="match status" value="1"/>
</dbReference>
<keyword evidence="2 6" id="KW-0378">Hydrolase</keyword>
<gene>
    <name evidence="7" type="ORF">HNP32_001561</name>
</gene>
<dbReference type="PANTHER" id="PTHR42812">
    <property type="entry name" value="BETA-XYLOSIDASE"/>
    <property type="match status" value="1"/>
</dbReference>
<organism evidence="7 8">
    <name type="scientific">Brevundimonas bullata</name>
    <dbReference type="NCBI Taxonomy" id="13160"/>
    <lineage>
        <taxon>Bacteria</taxon>
        <taxon>Pseudomonadati</taxon>
        <taxon>Pseudomonadota</taxon>
        <taxon>Alphaproteobacteria</taxon>
        <taxon>Caulobacterales</taxon>
        <taxon>Caulobacteraceae</taxon>
        <taxon>Brevundimonas</taxon>
    </lineage>
</organism>
<evidence type="ECO:0000256" key="4">
    <source>
        <dbReference type="PIRSR" id="PIRSR606710-1"/>
    </source>
</evidence>
<dbReference type="InterPro" id="IPR006710">
    <property type="entry name" value="Glyco_hydro_43"/>
</dbReference>
<protein>
    <submittedName>
        <fullName evidence="7">Beta-xylosidase</fullName>
    </submittedName>
</protein>
<dbReference type="RefSeq" id="WP_221415763.1">
    <property type="nucleotide sequence ID" value="NZ_JACHKY010000002.1"/>
</dbReference>
<evidence type="ECO:0000256" key="6">
    <source>
        <dbReference type="RuleBase" id="RU361187"/>
    </source>
</evidence>
<keyword evidence="3 6" id="KW-0326">Glycosidase</keyword>
<keyword evidence="8" id="KW-1185">Reference proteome</keyword>
<dbReference type="GO" id="GO:0005975">
    <property type="term" value="P:carbohydrate metabolic process"/>
    <property type="evidence" value="ECO:0007669"/>
    <property type="project" value="InterPro"/>
</dbReference>
<name>A0A7W7N437_9CAUL</name>
<dbReference type="Proteomes" id="UP000539957">
    <property type="component" value="Unassembled WGS sequence"/>
</dbReference>
<comment type="similarity">
    <text evidence="1 6">Belongs to the glycosyl hydrolase 43 family.</text>
</comment>
<dbReference type="InterPro" id="IPR023296">
    <property type="entry name" value="Glyco_hydro_beta-prop_sf"/>
</dbReference>
<feature type="active site" description="Proton acceptor" evidence="4">
    <location>
        <position position="49"/>
    </location>
</feature>
<dbReference type="GO" id="GO:0004553">
    <property type="term" value="F:hydrolase activity, hydrolyzing O-glycosyl compounds"/>
    <property type="evidence" value="ECO:0007669"/>
    <property type="project" value="InterPro"/>
</dbReference>
<comment type="caution">
    <text evidence="7">The sequence shown here is derived from an EMBL/GenBank/DDBJ whole genome shotgun (WGS) entry which is preliminary data.</text>
</comment>
<dbReference type="SUPFAM" id="SSF75005">
    <property type="entry name" value="Arabinanase/levansucrase/invertase"/>
    <property type="match status" value="1"/>
</dbReference>
<evidence type="ECO:0000256" key="3">
    <source>
        <dbReference type="ARBA" id="ARBA00023295"/>
    </source>
</evidence>
<dbReference type="AlphaFoldDB" id="A0A7W7N437"/>
<evidence type="ECO:0000313" key="7">
    <source>
        <dbReference type="EMBL" id="MBB4797837.1"/>
    </source>
</evidence>
<evidence type="ECO:0000256" key="2">
    <source>
        <dbReference type="ARBA" id="ARBA00022801"/>
    </source>
</evidence>
<sequence>MSGLAGVRYRGERPMDYPTLPWGEAATGSAVDKGLLPSIHPLMELHLRDTQICIGGDGAYYMTGSTGDNIWAFNDGIELWRSTDLVDWTYLGLVWSLDREGGWAREWRMRRGVPFRAIWAPEVHYVAGNYFLCFSVSRAGLGILRSTTGRPEGPYEYAFSPEAHLRRGIDATLFQDDDGAVYLTYGSGDEIVRLKDDLSGYAEDWKRISFADTQCVVARDRARCLKGENTLGYEGATLFRKDGLYYLGAVGNVEGRYSFVFAVSENLHGPYRMKHEAAPCAGGGNVFKDREGRWWSTFFGNDEQSHFREKPGLIRVDFDAEGRIVVAEDQPFAKPLPPLESLS</sequence>
<feature type="site" description="Important for catalytic activity, responsible for pKa modulation of the active site Glu and correct orientation of both the proton donor and substrate" evidence="5">
    <location>
        <position position="170"/>
    </location>
</feature>
<evidence type="ECO:0000256" key="1">
    <source>
        <dbReference type="ARBA" id="ARBA00009865"/>
    </source>
</evidence>
<dbReference type="InterPro" id="IPR051795">
    <property type="entry name" value="Glycosyl_Hydrlase_43"/>
</dbReference>
<feature type="active site" description="Proton donor" evidence="4">
    <location>
        <position position="234"/>
    </location>
</feature>
<dbReference type="EMBL" id="JACHKY010000002">
    <property type="protein sequence ID" value="MBB4797837.1"/>
    <property type="molecule type" value="Genomic_DNA"/>
</dbReference>
<evidence type="ECO:0000256" key="5">
    <source>
        <dbReference type="PIRSR" id="PIRSR606710-2"/>
    </source>
</evidence>
<dbReference type="PANTHER" id="PTHR42812:SF14">
    <property type="entry name" value="SECRETED PROTEIN"/>
    <property type="match status" value="1"/>
</dbReference>
<reference evidence="7 8" key="1">
    <citation type="submission" date="2020-08" db="EMBL/GenBank/DDBJ databases">
        <title>Functional genomics of gut bacteria from endangered species of beetles.</title>
        <authorList>
            <person name="Carlos-Shanley C."/>
        </authorList>
    </citation>
    <scope>NUCLEOTIDE SEQUENCE [LARGE SCALE GENOMIC DNA]</scope>
    <source>
        <strain evidence="7 8">S00123</strain>
    </source>
</reference>
<accession>A0A7W7N437</accession>
<evidence type="ECO:0000313" key="8">
    <source>
        <dbReference type="Proteomes" id="UP000539957"/>
    </source>
</evidence>
<proteinExistence type="inferred from homology"/>
<dbReference type="Pfam" id="PF04616">
    <property type="entry name" value="Glyco_hydro_43"/>
    <property type="match status" value="1"/>
</dbReference>
<dbReference type="CDD" id="cd08986">
    <property type="entry name" value="GH43-like"/>
    <property type="match status" value="1"/>
</dbReference>